<dbReference type="AlphaFoldDB" id="A0A812BZL5"/>
<gene>
    <name evidence="1" type="ORF">SPHA_27021</name>
</gene>
<protein>
    <submittedName>
        <fullName evidence="1">Uncharacterized protein</fullName>
    </submittedName>
</protein>
<evidence type="ECO:0000313" key="2">
    <source>
        <dbReference type="Proteomes" id="UP000597762"/>
    </source>
</evidence>
<sequence>MPAGRLLFVDTFCRLSDESRGRLTGGKMPTVQRTLNGCSFQNAQAASQTSGGVFALKQQGFLPIHFKANVGKRLAAFRCRTNQTCKRFIAAPCILIADITFHCKLKCTAFTTLLQLPFDSPRRPRLRKQHVTQRRLRQRPFDGAGNPWLRRPHAMQPTPLQLLLKVCRKVPRTGRQRDAISTSADRAVEGPTKRLERLQTVNQRRHAQRGLCSPPKQFWFKLAFNYEPELRLLCRKDLQIGSMSVVCGHCNAKKCPGESADLCCSDANEPKLLIGQRATYDAILASTRQDTGSISFLDAKNVRNKNDAGDENARSCNEAFARLICATTKSR</sequence>
<keyword evidence="2" id="KW-1185">Reference proteome</keyword>
<reference evidence="1" key="1">
    <citation type="submission" date="2021-01" db="EMBL/GenBank/DDBJ databases">
        <authorList>
            <person name="Li R."/>
            <person name="Bekaert M."/>
        </authorList>
    </citation>
    <scope>NUCLEOTIDE SEQUENCE</scope>
    <source>
        <strain evidence="1">Farmed</strain>
    </source>
</reference>
<name>A0A812BZL5_ACAPH</name>
<dbReference type="Proteomes" id="UP000597762">
    <property type="component" value="Unassembled WGS sequence"/>
</dbReference>
<organism evidence="1 2">
    <name type="scientific">Acanthosepion pharaonis</name>
    <name type="common">Pharaoh cuttlefish</name>
    <name type="synonym">Sepia pharaonis</name>
    <dbReference type="NCBI Taxonomy" id="158019"/>
    <lineage>
        <taxon>Eukaryota</taxon>
        <taxon>Metazoa</taxon>
        <taxon>Spiralia</taxon>
        <taxon>Lophotrochozoa</taxon>
        <taxon>Mollusca</taxon>
        <taxon>Cephalopoda</taxon>
        <taxon>Coleoidea</taxon>
        <taxon>Decapodiformes</taxon>
        <taxon>Sepiida</taxon>
        <taxon>Sepiina</taxon>
        <taxon>Sepiidae</taxon>
        <taxon>Acanthosepion</taxon>
    </lineage>
</organism>
<comment type="caution">
    <text evidence="1">The sequence shown here is derived from an EMBL/GenBank/DDBJ whole genome shotgun (WGS) entry which is preliminary data.</text>
</comment>
<evidence type="ECO:0000313" key="1">
    <source>
        <dbReference type="EMBL" id="CAE1250274.1"/>
    </source>
</evidence>
<dbReference type="EMBL" id="CAHIKZ030001037">
    <property type="protein sequence ID" value="CAE1250274.1"/>
    <property type="molecule type" value="Genomic_DNA"/>
</dbReference>
<accession>A0A812BZL5</accession>
<proteinExistence type="predicted"/>